<gene>
    <name evidence="1" type="ORF">NDU88_003603</name>
</gene>
<keyword evidence="2" id="KW-1185">Reference proteome</keyword>
<name>A0AAV7UYY6_PLEWA</name>
<organism evidence="1 2">
    <name type="scientific">Pleurodeles waltl</name>
    <name type="common">Iberian ribbed newt</name>
    <dbReference type="NCBI Taxonomy" id="8319"/>
    <lineage>
        <taxon>Eukaryota</taxon>
        <taxon>Metazoa</taxon>
        <taxon>Chordata</taxon>
        <taxon>Craniata</taxon>
        <taxon>Vertebrata</taxon>
        <taxon>Euteleostomi</taxon>
        <taxon>Amphibia</taxon>
        <taxon>Batrachia</taxon>
        <taxon>Caudata</taxon>
        <taxon>Salamandroidea</taxon>
        <taxon>Salamandridae</taxon>
        <taxon>Pleurodelinae</taxon>
        <taxon>Pleurodeles</taxon>
    </lineage>
</organism>
<dbReference type="EMBL" id="JANPWB010000004">
    <property type="protein sequence ID" value="KAJ1194314.1"/>
    <property type="molecule type" value="Genomic_DNA"/>
</dbReference>
<comment type="caution">
    <text evidence="1">The sequence shown here is derived from an EMBL/GenBank/DDBJ whole genome shotgun (WGS) entry which is preliminary data.</text>
</comment>
<accession>A0AAV7UYY6</accession>
<evidence type="ECO:0000313" key="2">
    <source>
        <dbReference type="Proteomes" id="UP001066276"/>
    </source>
</evidence>
<dbReference type="Proteomes" id="UP001066276">
    <property type="component" value="Chromosome 2_2"/>
</dbReference>
<dbReference type="AlphaFoldDB" id="A0AAV7UYY6"/>
<reference evidence="1" key="1">
    <citation type="journal article" date="2022" name="bioRxiv">
        <title>Sequencing and chromosome-scale assembly of the giantPleurodeles waltlgenome.</title>
        <authorList>
            <person name="Brown T."/>
            <person name="Elewa A."/>
            <person name="Iarovenko S."/>
            <person name="Subramanian E."/>
            <person name="Araus A.J."/>
            <person name="Petzold A."/>
            <person name="Susuki M."/>
            <person name="Suzuki K.-i.T."/>
            <person name="Hayashi T."/>
            <person name="Toyoda A."/>
            <person name="Oliveira C."/>
            <person name="Osipova E."/>
            <person name="Leigh N.D."/>
            <person name="Simon A."/>
            <person name="Yun M.H."/>
        </authorList>
    </citation>
    <scope>NUCLEOTIDE SEQUENCE</scope>
    <source>
        <strain evidence="1">20211129_DDA</strain>
        <tissue evidence="1">Liver</tissue>
    </source>
</reference>
<sequence>MRLEKHSATRTRAAVNNASSHGAQFLDTVRLDLNATSLVTQNQRKICPDPRCPFGSMHLSLAGGKYRHTLT</sequence>
<protein>
    <submittedName>
        <fullName evidence="1">Uncharacterized protein</fullName>
    </submittedName>
</protein>
<proteinExistence type="predicted"/>
<evidence type="ECO:0000313" key="1">
    <source>
        <dbReference type="EMBL" id="KAJ1194314.1"/>
    </source>
</evidence>